<evidence type="ECO:0000256" key="6">
    <source>
        <dbReference type="ARBA" id="ARBA00022729"/>
    </source>
</evidence>
<evidence type="ECO:0000256" key="3">
    <source>
        <dbReference type="ARBA" id="ARBA00022448"/>
    </source>
</evidence>
<evidence type="ECO:0000256" key="4">
    <source>
        <dbReference type="ARBA" id="ARBA00022452"/>
    </source>
</evidence>
<dbReference type="Proteomes" id="UP000624279">
    <property type="component" value="Unassembled WGS sequence"/>
</dbReference>
<protein>
    <submittedName>
        <fullName evidence="13">Porin</fullName>
    </submittedName>
</protein>
<evidence type="ECO:0000256" key="11">
    <source>
        <dbReference type="SAM" id="SignalP"/>
    </source>
</evidence>
<evidence type="ECO:0000256" key="8">
    <source>
        <dbReference type="ARBA" id="ARBA00023114"/>
    </source>
</evidence>
<comment type="subcellular location">
    <subcellularLocation>
        <location evidence="1">Cell outer membrane</location>
        <topology evidence="1">Multi-pass membrane protein</topology>
    </subcellularLocation>
</comment>
<dbReference type="InterPro" id="IPR002299">
    <property type="entry name" value="Porin_Neis"/>
</dbReference>
<evidence type="ECO:0000256" key="5">
    <source>
        <dbReference type="ARBA" id="ARBA00022692"/>
    </source>
</evidence>
<keyword evidence="4" id="KW-1134">Transmembrane beta strand</keyword>
<evidence type="ECO:0000256" key="2">
    <source>
        <dbReference type="ARBA" id="ARBA00011233"/>
    </source>
</evidence>
<dbReference type="PANTHER" id="PTHR34501">
    <property type="entry name" value="PROTEIN YDDL-RELATED"/>
    <property type="match status" value="1"/>
</dbReference>
<dbReference type="PANTHER" id="PTHR34501:SF9">
    <property type="entry name" value="MAJOR OUTER MEMBRANE PROTEIN P.IA"/>
    <property type="match status" value="1"/>
</dbReference>
<keyword evidence="9" id="KW-0472">Membrane</keyword>
<accession>A0ABR6YGE3</accession>
<dbReference type="EMBL" id="JACOGA010000021">
    <property type="protein sequence ID" value="MBC3875649.1"/>
    <property type="molecule type" value="Genomic_DNA"/>
</dbReference>
<keyword evidence="7" id="KW-0406">Ion transport</keyword>
<dbReference type="RefSeq" id="WP_186943611.1">
    <property type="nucleotide sequence ID" value="NZ_JACOGA010000021.1"/>
</dbReference>
<reference evidence="13 14" key="1">
    <citation type="submission" date="2020-08" db="EMBL/GenBank/DDBJ databases">
        <title>Novel species isolated from subtropical streams in China.</title>
        <authorList>
            <person name="Lu H."/>
        </authorList>
    </citation>
    <scope>NUCLEOTIDE SEQUENCE [LARGE SCALE GENOMIC DNA]</scope>
    <source>
        <strain evidence="13 14">LX15W</strain>
    </source>
</reference>
<evidence type="ECO:0000256" key="1">
    <source>
        <dbReference type="ARBA" id="ARBA00004571"/>
    </source>
</evidence>
<name>A0ABR6YGE3_9BURK</name>
<dbReference type="InterPro" id="IPR033900">
    <property type="entry name" value="Gram_neg_porin_domain"/>
</dbReference>
<feature type="chain" id="PRO_5045753774" evidence="11">
    <location>
        <begin position="24"/>
        <end position="339"/>
    </location>
</feature>
<dbReference type="InterPro" id="IPR023614">
    <property type="entry name" value="Porin_dom_sf"/>
</dbReference>
<keyword evidence="6 11" id="KW-0732">Signal</keyword>
<dbReference type="Gene3D" id="2.40.160.10">
    <property type="entry name" value="Porin"/>
    <property type="match status" value="1"/>
</dbReference>
<keyword evidence="5" id="KW-0812">Transmembrane</keyword>
<dbReference type="SUPFAM" id="SSF56935">
    <property type="entry name" value="Porins"/>
    <property type="match status" value="1"/>
</dbReference>
<dbReference type="InterPro" id="IPR050298">
    <property type="entry name" value="Gram-neg_bact_OMP"/>
</dbReference>
<comment type="subunit">
    <text evidence="2">Homotrimer.</text>
</comment>
<gene>
    <name evidence="13" type="ORF">H8K55_18815</name>
</gene>
<keyword evidence="8" id="KW-0626">Porin</keyword>
<comment type="caution">
    <text evidence="13">The sequence shown here is derived from an EMBL/GenBank/DDBJ whole genome shotgun (WGS) entry which is preliminary data.</text>
</comment>
<dbReference type="CDD" id="cd00342">
    <property type="entry name" value="gram_neg_porins"/>
    <property type="match status" value="1"/>
</dbReference>
<feature type="domain" description="Porin" evidence="12">
    <location>
        <begin position="8"/>
        <end position="315"/>
    </location>
</feature>
<evidence type="ECO:0000256" key="9">
    <source>
        <dbReference type="ARBA" id="ARBA00023136"/>
    </source>
</evidence>
<dbReference type="PRINTS" id="PR00182">
    <property type="entry name" value="ECOLNEIPORIN"/>
</dbReference>
<proteinExistence type="predicted"/>
<evidence type="ECO:0000313" key="14">
    <source>
        <dbReference type="Proteomes" id="UP000624279"/>
    </source>
</evidence>
<dbReference type="PRINTS" id="PR00184">
    <property type="entry name" value="NEISSPPORIN"/>
</dbReference>
<keyword evidence="14" id="KW-1185">Reference proteome</keyword>
<evidence type="ECO:0000259" key="12">
    <source>
        <dbReference type="Pfam" id="PF13609"/>
    </source>
</evidence>
<evidence type="ECO:0000313" key="13">
    <source>
        <dbReference type="EMBL" id="MBC3875649.1"/>
    </source>
</evidence>
<evidence type="ECO:0000256" key="7">
    <source>
        <dbReference type="ARBA" id="ARBA00023065"/>
    </source>
</evidence>
<organism evidence="13 14">
    <name type="scientific">Undibacterium flavidum</name>
    <dbReference type="NCBI Taxonomy" id="2762297"/>
    <lineage>
        <taxon>Bacteria</taxon>
        <taxon>Pseudomonadati</taxon>
        <taxon>Pseudomonadota</taxon>
        <taxon>Betaproteobacteria</taxon>
        <taxon>Burkholderiales</taxon>
        <taxon>Oxalobacteraceae</taxon>
        <taxon>Undibacterium</taxon>
    </lineage>
</organism>
<evidence type="ECO:0000256" key="10">
    <source>
        <dbReference type="ARBA" id="ARBA00023237"/>
    </source>
</evidence>
<keyword evidence="3" id="KW-0813">Transport</keyword>
<dbReference type="Pfam" id="PF13609">
    <property type="entry name" value="Porin_4"/>
    <property type="match status" value="1"/>
</dbReference>
<sequence>MKKSILALAALSTLGAFSSAAMAQTSVTVYGIVDAGVAYKDAGAGKLTSLDSGLNSTSRLGFKGTEVLNGGLKANFNLEMGLKSDTGANDAALFARGAWVGLSGDDFGSVNLGRHKSLTYIYGAQIDPFMDGLLGKTDLMFKINNVRDNSVTYTSNSFSGFSVAAQYGFGEKAGDATANRVTSVAASYINGPLNANIVWDQMKDANGNTAVGGEKLLAGASYDFGKDFYGIKLNAMYEEIKGTTSLTNLKETKEQLYVVGASIKEGANTFIVSYTDSNVKTSVNANSNRIALGYTYDLSKRTNLYASVANVKNEKSIKTLADVNGATARLFNFGIRHKF</sequence>
<dbReference type="InterPro" id="IPR001702">
    <property type="entry name" value="Porin_Gram-ve"/>
</dbReference>
<feature type="signal peptide" evidence="11">
    <location>
        <begin position="1"/>
        <end position="23"/>
    </location>
</feature>
<keyword evidence="10" id="KW-0998">Cell outer membrane</keyword>